<evidence type="ECO:0000313" key="2">
    <source>
        <dbReference type="EMBL" id="KAG9246300.1"/>
    </source>
</evidence>
<proteinExistence type="predicted"/>
<sequence length="420" mass="46078">MSRRILRPQANICQICNFLVHRAAVRSLPRCTTLYARTISTSRTFKAQKSTSTSARNQIAPIIPKAAPQSASAAPNPGNSQLSQLDLERCWDEVKTNCDALIALERAPTEVETVSALRQCASLVDILIFGLSKPPPKITDGAVSALLTVDNSAGANIPASKPPATAERTMEDLSELALKIVRHPPVFITPNVLSAYVGVQANLGKPQSFPEVFHLYNHKLLPTENTFPVKYQQQNPNKIANAVSSTVADRALQSAIDTKQLVCAMDIVESTYTTTAYLRAKFVRKCLLPATGVVAAPIAAYILASQLALWQKSMDLAMATNVAFAGIISYIFFTGTIGVVAVTTANDNMDRVTWAPGTPLRDRYMREEERAAIDRIAGSWGFRENWRRGEEEGDDWDALREWIGNKGMILDRVELMEGME</sequence>
<gene>
    <name evidence="2" type="ORF">BJ878DRAFT_497554</name>
</gene>
<organism evidence="2 3">
    <name type="scientific">Calycina marina</name>
    <dbReference type="NCBI Taxonomy" id="1763456"/>
    <lineage>
        <taxon>Eukaryota</taxon>
        <taxon>Fungi</taxon>
        <taxon>Dikarya</taxon>
        <taxon>Ascomycota</taxon>
        <taxon>Pezizomycotina</taxon>
        <taxon>Leotiomycetes</taxon>
        <taxon>Helotiales</taxon>
        <taxon>Pezizellaceae</taxon>
        <taxon>Calycina</taxon>
    </lineage>
</organism>
<evidence type="ECO:0000313" key="3">
    <source>
        <dbReference type="Proteomes" id="UP000887226"/>
    </source>
</evidence>
<feature type="transmembrane region" description="Helical" evidence="1">
    <location>
        <begin position="322"/>
        <end position="342"/>
    </location>
</feature>
<dbReference type="EMBL" id="MU253809">
    <property type="protein sequence ID" value="KAG9246300.1"/>
    <property type="molecule type" value="Genomic_DNA"/>
</dbReference>
<accession>A0A9P8CH20</accession>
<keyword evidence="1" id="KW-0472">Membrane</keyword>
<name>A0A9P8CH20_9HELO</name>
<dbReference type="Proteomes" id="UP000887226">
    <property type="component" value="Unassembled WGS sequence"/>
</dbReference>
<keyword evidence="3" id="KW-1185">Reference proteome</keyword>
<comment type="caution">
    <text evidence="2">The sequence shown here is derived from an EMBL/GenBank/DDBJ whole genome shotgun (WGS) entry which is preliminary data.</text>
</comment>
<evidence type="ECO:0000256" key="1">
    <source>
        <dbReference type="SAM" id="Phobius"/>
    </source>
</evidence>
<keyword evidence="1" id="KW-1133">Transmembrane helix</keyword>
<feature type="transmembrane region" description="Helical" evidence="1">
    <location>
        <begin position="287"/>
        <end position="310"/>
    </location>
</feature>
<protein>
    <submittedName>
        <fullName evidence="2">Uncharacterized protein</fullName>
    </submittedName>
</protein>
<dbReference type="OrthoDB" id="5360701at2759"/>
<keyword evidence="1" id="KW-0812">Transmembrane</keyword>
<dbReference type="AlphaFoldDB" id="A0A9P8CH20"/>
<reference evidence="2" key="1">
    <citation type="journal article" date="2021" name="IMA Fungus">
        <title>Genomic characterization of three marine fungi, including Emericellopsis atlantica sp. nov. with signatures of a generalist lifestyle and marine biomass degradation.</title>
        <authorList>
            <person name="Hagestad O.C."/>
            <person name="Hou L."/>
            <person name="Andersen J.H."/>
            <person name="Hansen E.H."/>
            <person name="Altermark B."/>
            <person name="Li C."/>
            <person name="Kuhnert E."/>
            <person name="Cox R.J."/>
            <person name="Crous P.W."/>
            <person name="Spatafora J.W."/>
            <person name="Lail K."/>
            <person name="Amirebrahimi M."/>
            <person name="Lipzen A."/>
            <person name="Pangilinan J."/>
            <person name="Andreopoulos W."/>
            <person name="Hayes R.D."/>
            <person name="Ng V."/>
            <person name="Grigoriev I.V."/>
            <person name="Jackson S.A."/>
            <person name="Sutton T.D.S."/>
            <person name="Dobson A.D.W."/>
            <person name="Rama T."/>
        </authorList>
    </citation>
    <scope>NUCLEOTIDE SEQUENCE</scope>
    <source>
        <strain evidence="2">TRa3180A</strain>
    </source>
</reference>